<evidence type="ECO:0000256" key="1">
    <source>
        <dbReference type="ARBA" id="ARBA00004123"/>
    </source>
</evidence>
<dbReference type="GO" id="GO:0000445">
    <property type="term" value="C:THO complex part of transcription export complex"/>
    <property type="evidence" value="ECO:0007669"/>
    <property type="project" value="TreeGrafter"/>
</dbReference>
<evidence type="ECO:0000313" key="10">
    <source>
        <dbReference type="Proteomes" id="UP000247409"/>
    </source>
</evidence>
<evidence type="ECO:0000256" key="5">
    <source>
        <dbReference type="SAM" id="MobiDB-lite"/>
    </source>
</evidence>
<dbReference type="PANTHER" id="PTHR21597:SF0">
    <property type="entry name" value="THO COMPLEX SUBUNIT 2"/>
    <property type="match status" value="1"/>
</dbReference>
<feature type="region of interest" description="Disordered" evidence="5">
    <location>
        <begin position="1349"/>
        <end position="1783"/>
    </location>
</feature>
<feature type="compositionally biased region" description="Pro residues" evidence="5">
    <location>
        <begin position="1773"/>
        <end position="1783"/>
    </location>
</feature>
<feature type="compositionally biased region" description="Gly residues" evidence="5">
    <location>
        <begin position="1692"/>
        <end position="1703"/>
    </location>
</feature>
<dbReference type="InterPro" id="IPR021726">
    <property type="entry name" value="THO_THOC2_N"/>
</dbReference>
<gene>
    <name evidence="9" type="ORF">BWQ96_01015</name>
</gene>
<keyword evidence="4" id="KW-0539">Nucleus</keyword>
<feature type="compositionally biased region" description="Basic and acidic residues" evidence="5">
    <location>
        <begin position="1719"/>
        <end position="1732"/>
    </location>
</feature>
<feature type="domain" description="THO complex subunitTHOC2 C-terminal" evidence="6">
    <location>
        <begin position="949"/>
        <end position="1249"/>
    </location>
</feature>
<name>A0A2V3J440_9FLOR</name>
<evidence type="ECO:0000256" key="4">
    <source>
        <dbReference type="ARBA" id="ARBA00023242"/>
    </source>
</evidence>
<feature type="domain" description="THO complex subunit 2 N-terminal" evidence="8">
    <location>
        <begin position="31"/>
        <end position="310"/>
    </location>
</feature>
<feature type="compositionally biased region" description="Basic and acidic residues" evidence="5">
    <location>
        <begin position="1672"/>
        <end position="1689"/>
    </location>
</feature>
<feature type="compositionally biased region" description="Basic and acidic residues" evidence="5">
    <location>
        <begin position="1286"/>
        <end position="1300"/>
    </location>
</feature>
<organism evidence="9 10">
    <name type="scientific">Gracilariopsis chorda</name>
    <dbReference type="NCBI Taxonomy" id="448386"/>
    <lineage>
        <taxon>Eukaryota</taxon>
        <taxon>Rhodophyta</taxon>
        <taxon>Florideophyceae</taxon>
        <taxon>Rhodymeniophycidae</taxon>
        <taxon>Gracilariales</taxon>
        <taxon>Gracilariaceae</taxon>
        <taxon>Gracilariopsis</taxon>
    </lineage>
</organism>
<evidence type="ECO:0000259" key="6">
    <source>
        <dbReference type="Pfam" id="PF11262"/>
    </source>
</evidence>
<dbReference type="Pfam" id="PF16134">
    <property type="entry name" value="THOC2_N"/>
    <property type="match status" value="2"/>
</dbReference>
<reference evidence="9 10" key="1">
    <citation type="journal article" date="2018" name="Mol. Biol. Evol.">
        <title>Analysis of the draft genome of the red seaweed Gracilariopsis chorda provides insights into genome size evolution in Rhodophyta.</title>
        <authorList>
            <person name="Lee J."/>
            <person name="Yang E.C."/>
            <person name="Graf L."/>
            <person name="Yang J.H."/>
            <person name="Qiu H."/>
            <person name="Zel Zion U."/>
            <person name="Chan C.X."/>
            <person name="Stephens T.G."/>
            <person name="Weber A.P.M."/>
            <person name="Boo G.H."/>
            <person name="Boo S.M."/>
            <person name="Kim K.M."/>
            <person name="Shin Y."/>
            <person name="Jung M."/>
            <person name="Lee S.J."/>
            <person name="Yim H.S."/>
            <person name="Lee J.H."/>
            <person name="Bhattacharya D."/>
            <person name="Yoon H.S."/>
        </authorList>
    </citation>
    <scope>NUCLEOTIDE SEQUENCE [LARGE SCALE GENOMIC DNA]</scope>
    <source>
        <strain evidence="9 10">SKKU-2015</strain>
        <tissue evidence="9">Whole body</tissue>
    </source>
</reference>
<protein>
    <recommendedName>
        <fullName evidence="3">THO complex subunit 2</fullName>
    </recommendedName>
</protein>
<evidence type="ECO:0000259" key="8">
    <source>
        <dbReference type="Pfam" id="PF16134"/>
    </source>
</evidence>
<feature type="compositionally biased region" description="Basic and acidic residues" evidence="5">
    <location>
        <begin position="1528"/>
        <end position="1554"/>
    </location>
</feature>
<dbReference type="GO" id="GO:0006406">
    <property type="term" value="P:mRNA export from nucleus"/>
    <property type="evidence" value="ECO:0007669"/>
    <property type="project" value="InterPro"/>
</dbReference>
<feature type="region of interest" description="Disordered" evidence="5">
    <location>
        <begin position="877"/>
        <end position="915"/>
    </location>
</feature>
<evidence type="ECO:0000259" key="7">
    <source>
        <dbReference type="Pfam" id="PF11732"/>
    </source>
</evidence>
<feature type="compositionally biased region" description="Basic and acidic residues" evidence="5">
    <location>
        <begin position="1575"/>
        <end position="1605"/>
    </location>
</feature>
<dbReference type="GO" id="GO:0006397">
    <property type="term" value="P:mRNA processing"/>
    <property type="evidence" value="ECO:0007669"/>
    <property type="project" value="InterPro"/>
</dbReference>
<dbReference type="EMBL" id="NBIV01000007">
    <property type="protein sequence ID" value="PXF49226.1"/>
    <property type="molecule type" value="Genomic_DNA"/>
</dbReference>
<feature type="compositionally biased region" description="Basic and acidic residues" evidence="5">
    <location>
        <begin position="1412"/>
        <end position="1448"/>
    </location>
</feature>
<dbReference type="Pfam" id="PF11262">
    <property type="entry name" value="Tho2"/>
    <property type="match status" value="1"/>
</dbReference>
<dbReference type="Proteomes" id="UP000247409">
    <property type="component" value="Unassembled WGS sequence"/>
</dbReference>
<evidence type="ECO:0000256" key="3">
    <source>
        <dbReference type="ARBA" id="ARBA00019596"/>
    </source>
</evidence>
<feature type="domain" description="THO complex subunitTHOC2 N-terminal" evidence="7">
    <location>
        <begin position="581"/>
        <end position="659"/>
    </location>
</feature>
<comment type="caution">
    <text evidence="9">The sequence shown here is derived from an EMBL/GenBank/DDBJ whole genome shotgun (WGS) entry which is preliminary data.</text>
</comment>
<evidence type="ECO:0000313" key="9">
    <source>
        <dbReference type="EMBL" id="PXF49226.1"/>
    </source>
</evidence>
<accession>A0A2V3J440</accession>
<feature type="compositionally biased region" description="Polar residues" evidence="5">
    <location>
        <begin position="1301"/>
        <end position="1323"/>
    </location>
</feature>
<keyword evidence="10" id="KW-1185">Reference proteome</keyword>
<feature type="compositionally biased region" description="Basic and acidic residues" evidence="5">
    <location>
        <begin position="1739"/>
        <end position="1768"/>
    </location>
</feature>
<proteinExistence type="inferred from homology"/>
<evidence type="ECO:0000256" key="2">
    <source>
        <dbReference type="ARBA" id="ARBA00007857"/>
    </source>
</evidence>
<dbReference type="OrthoDB" id="3514at2759"/>
<feature type="domain" description="THO complex subunit 2 N-terminal" evidence="8">
    <location>
        <begin position="463"/>
        <end position="575"/>
    </location>
</feature>
<feature type="compositionally biased region" description="Basic and acidic residues" evidence="5">
    <location>
        <begin position="1465"/>
        <end position="1510"/>
    </location>
</feature>
<dbReference type="GO" id="GO:0003729">
    <property type="term" value="F:mRNA binding"/>
    <property type="evidence" value="ECO:0007669"/>
    <property type="project" value="TreeGrafter"/>
</dbReference>
<feature type="region of interest" description="Disordered" evidence="5">
    <location>
        <begin position="1264"/>
        <end position="1326"/>
    </location>
</feature>
<sequence>MAAPAEPVVDLHTVFRIFDNAIASPTPPSLSKIISDTKAVRTDATVLANAISLYIKLLKTAPTNPPSPNTALPRFRSLIDALLSSGTLPNDVLLRALDHDALDTLQPNLNHAAEEKRIRTRMWFLQTRFNLFREESEGYSKMINLLYDCIKRPHHMPIDLTVHKCMQLISRFNLTFNRVTELVISAAAEYMEPQLSKSASMPIDHRLPAHLSCLLSAFPANHISSVVGAMLQLYHACHNVDTNASTNDPHSLHELEQPTPAPLLATVAVLIRERFMTVADVWAYMSPMDNKLFNAKFVEYEKHLLELSREVSSAKLAKRDSASETFKPSSYGRGSSDRDIFTKYTFTDAGPLPRFVSQKLQFISMLVGLARWDDAMSAILLLQVGSAQIDIAAHPDMAHTLTSLAEVLLQPLFHNTHPSLYHHAEPVTEALRQLGGRENRCPVPLDTVEQLVSADKDGPGAVVRQILFVLGPHARHSPRLLFALCRVLKGRKEKEAIDIMRDVVLPAFSLLQSNTGLANAIWDVLKELPHTTRWKLYGHLQEDVTRTCAVYKVVAERAAYEMKYILKRLTIDNANSFLTAVAKLTTGQALPAFNATLDRVQGYPADTVTISPVIDACRNCTNLGIDMLLYLLLDRMANSEKNRLKDDGVNTAQWYATLSLFLGTALRKLHVTSQQIDAVLGFLFTKLTVYEESLLMTALSDIIRCVSDIEVDVNITTRQAKAKGGGKYLQEIVTGGWSKLAPEPQMVGNAFDFKSERERRISTILMQRAFERSGLHGPIAVVLGQFTKSTIYHEDIRSMPLKLGANIVDMARTSLIQLCKFLDYSPVGTREPAVAQQKLWSPLVSIGLTKMISDLSIPTSSAVELMGPSLDFLEDAASLEKSSESQTKEANQNKASVDEKEKANASNNEAPTRSKDVEMVDVAKRQEGQPDIAEFAAKISERTGGALVPYLIRTFWTLKLSDISVPVDLYDVEKKRMASVKSMWEKQVDIFRRHMHNDKDRLSRSEAELRRIREYNEQLQVECDAKLQRRSRVREILLAHKKDFVRQEKPDDHERTVIAFIQECVLPKGKVSSSDAIFCARFVEMLLDLDIPAMEYTEFFETFVQIVPLAIRGCSENEALGLSVLVREILVTLEKWRSNRKVFESEAADNKENGFRESGDKADQKPMRHERYCQWLFDIHERLTNGLHAVLGSNEYLHQRNSLALLAGIIDVYPKVVEHASKIEVQIKELSRSELEDLKLVSNGVHARLQAGKAKRLPRHIFTLRPSSSTSAMVDSSKKHTTQPPDTKKAADAKDSKEKQVQQTQGEASNVVANGGNAEQSGNLPKPLAVSSLASEAKPDAVKFNPDAKEFFPKTHSSPSKGAVISNVGKRAREGEVTARPGTGNDDRKEHAPPLKKQRNQDRAPANSRSNSGDRRLPMRDEGGKPPLRERYDERRSSSDRKSQRQNDRNMSPPPDRTGNGSKAYGRDLDGAASTGKHEPNRPLPFKDGRDDRKAQSQEPKRKGSDKSLEATRGGSAFPRSNSMKRASSSDEIKRSSAKSDQRRATDSDKREFARSTSGADKAEGGGLGKGSHSIRRDSRKRDGASRDREGRSPRGSRVESDSGRRRDHGGRYEYGNGMNARDLHRGDHGRNTDGRSDDIKTSVDHGRDIGPEQPNKRRRDYSQARGGYYEGDGHRGKRSRLDDMDKRYIGGSSGDGRYGRAGGQRDFSSAPPGPGWIDEQRRGDERRRDVPHVGWQPRVDRDYDRRRDDRDDPYDRRDDRNRGDRRDRRNRPPPPPSRRGQR</sequence>
<dbReference type="STRING" id="448386.A0A2V3J440"/>
<comment type="similarity">
    <text evidence="2">Belongs to the THOC2 family.</text>
</comment>
<feature type="compositionally biased region" description="Polar residues" evidence="5">
    <location>
        <begin position="1265"/>
        <end position="1274"/>
    </location>
</feature>
<dbReference type="InterPro" id="IPR021418">
    <property type="entry name" value="THO_THOC2_C"/>
</dbReference>
<dbReference type="PANTHER" id="PTHR21597">
    <property type="entry name" value="THO2 PROTEIN"/>
    <property type="match status" value="1"/>
</dbReference>
<dbReference type="InterPro" id="IPR032302">
    <property type="entry name" value="THOC2_N"/>
</dbReference>
<comment type="subcellular location">
    <subcellularLocation>
        <location evidence="1">Nucleus</location>
    </subcellularLocation>
</comment>
<feature type="compositionally biased region" description="Basic and acidic residues" evidence="5">
    <location>
        <begin position="1622"/>
        <end position="1651"/>
    </location>
</feature>
<dbReference type="Pfam" id="PF11732">
    <property type="entry name" value="Thoc2"/>
    <property type="match status" value="1"/>
</dbReference>
<dbReference type="InterPro" id="IPR040007">
    <property type="entry name" value="Tho2"/>
</dbReference>